<dbReference type="SFLD" id="SFLDS00003">
    <property type="entry name" value="Haloacid_Dehalogenase"/>
    <property type="match status" value="1"/>
</dbReference>
<name>A0AA40DVF7_9PEZI</name>
<reference evidence="1" key="1">
    <citation type="submission" date="2023-06" db="EMBL/GenBank/DDBJ databases">
        <title>Genome-scale phylogeny and comparative genomics of the fungal order Sordariales.</title>
        <authorList>
            <consortium name="Lawrence Berkeley National Laboratory"/>
            <person name="Hensen N."/>
            <person name="Bonometti L."/>
            <person name="Westerberg I."/>
            <person name="Brannstrom I.O."/>
            <person name="Guillou S."/>
            <person name="Cros-Aarteil S."/>
            <person name="Calhoun S."/>
            <person name="Haridas S."/>
            <person name="Kuo A."/>
            <person name="Mondo S."/>
            <person name="Pangilinan J."/>
            <person name="Riley R."/>
            <person name="Labutti K."/>
            <person name="Andreopoulos B."/>
            <person name="Lipzen A."/>
            <person name="Chen C."/>
            <person name="Yanf M."/>
            <person name="Daum C."/>
            <person name="Ng V."/>
            <person name="Clum A."/>
            <person name="Steindorff A."/>
            <person name="Ohm R."/>
            <person name="Martin F."/>
            <person name="Silar P."/>
            <person name="Natvig D."/>
            <person name="Lalanne C."/>
            <person name="Gautier V."/>
            <person name="Ament-Velasquez S.L."/>
            <person name="Kruys A."/>
            <person name="Hutchinson M.I."/>
            <person name="Powell A.J."/>
            <person name="Barry K."/>
            <person name="Miller A.N."/>
            <person name="Grigoriev I.V."/>
            <person name="Debuchy R."/>
            <person name="Gladieux P."/>
            <person name="Thoren M.H."/>
            <person name="Johannesson H."/>
        </authorList>
    </citation>
    <scope>NUCLEOTIDE SEQUENCE</scope>
    <source>
        <strain evidence="1">SMH4607-1</strain>
    </source>
</reference>
<dbReference type="SFLD" id="SFLDG01129">
    <property type="entry name" value="C1.5:_HAD__Beta-PGM__Phosphata"/>
    <property type="match status" value="1"/>
</dbReference>
<dbReference type="EMBL" id="JAUKUA010000004">
    <property type="protein sequence ID" value="KAK0714651.1"/>
    <property type="molecule type" value="Genomic_DNA"/>
</dbReference>
<accession>A0AA40DVF7</accession>
<dbReference type="InterPro" id="IPR036412">
    <property type="entry name" value="HAD-like_sf"/>
</dbReference>
<dbReference type="Gene3D" id="3.40.50.1000">
    <property type="entry name" value="HAD superfamily/HAD-like"/>
    <property type="match status" value="1"/>
</dbReference>
<dbReference type="AlphaFoldDB" id="A0AA40DVF7"/>
<dbReference type="SUPFAM" id="SSF56784">
    <property type="entry name" value="HAD-like"/>
    <property type="match status" value="1"/>
</dbReference>
<dbReference type="GO" id="GO:0006206">
    <property type="term" value="P:pyrimidine nucleobase metabolic process"/>
    <property type="evidence" value="ECO:0007669"/>
    <property type="project" value="TreeGrafter"/>
</dbReference>
<dbReference type="InterPro" id="IPR052791">
    <property type="entry name" value="SSM1_domain"/>
</dbReference>
<dbReference type="Proteomes" id="UP001172102">
    <property type="component" value="Unassembled WGS sequence"/>
</dbReference>
<comment type="caution">
    <text evidence="1">The sequence shown here is derived from an EMBL/GenBank/DDBJ whole genome shotgun (WGS) entry which is preliminary data.</text>
</comment>
<proteinExistence type="predicted"/>
<dbReference type="Pfam" id="PF00702">
    <property type="entry name" value="Hydrolase"/>
    <property type="match status" value="1"/>
</dbReference>
<evidence type="ECO:0000313" key="2">
    <source>
        <dbReference type="Proteomes" id="UP001172102"/>
    </source>
</evidence>
<dbReference type="PANTHER" id="PTHR47438:SF1">
    <property type="entry name" value="PHOSPHATE METABOLISM PROTEIN 8-RELATED"/>
    <property type="match status" value="1"/>
</dbReference>
<dbReference type="Gene3D" id="1.10.150.450">
    <property type="match status" value="1"/>
</dbReference>
<dbReference type="InterPro" id="IPR023214">
    <property type="entry name" value="HAD_sf"/>
</dbReference>
<evidence type="ECO:0000313" key="1">
    <source>
        <dbReference type="EMBL" id="KAK0714651.1"/>
    </source>
</evidence>
<dbReference type="InterPro" id="IPR006439">
    <property type="entry name" value="HAD-SF_hydro_IA"/>
</dbReference>
<dbReference type="NCBIfam" id="TIGR01509">
    <property type="entry name" value="HAD-SF-IA-v3"/>
    <property type="match status" value="1"/>
</dbReference>
<dbReference type="GO" id="GO:0009166">
    <property type="term" value="P:nucleotide catabolic process"/>
    <property type="evidence" value="ECO:0007669"/>
    <property type="project" value="TreeGrafter"/>
</dbReference>
<dbReference type="SFLD" id="SFLDG01132">
    <property type="entry name" value="C1.5.3:_5'-Nucleotidase_Like"/>
    <property type="match status" value="1"/>
</dbReference>
<sequence>MAAAETNGSAAHGETRPPRQVFFFDIDNCLYPKSAKVHDHMAALIDQYFVEHLSLLWDDAVRLHKEYYQNYGLAIEGLVRHHEIDPLEYNTKVDDALPLDDIIKPSSALKQLLADIDTSKVKMWLFTNAYINHAKRVIRLLEVEEFFGGVTFCDYGSIPLVCKPHPDMFHKAMKDAGIEKYEDCFFVDDSYSNCQAAQKLGWTAAHLVEEGVKVPRTPASKYQIQSLEELRTTFPQLFKSTTK</sequence>
<keyword evidence="2" id="KW-1185">Reference proteome</keyword>
<dbReference type="NCBIfam" id="TIGR01993">
    <property type="entry name" value="Pyr-5-nucltdase"/>
    <property type="match status" value="1"/>
</dbReference>
<dbReference type="FunFam" id="1.10.150.450:FF:000001">
    <property type="entry name" value="SDT1p Pyrimidine nucleotidase"/>
    <property type="match status" value="1"/>
</dbReference>
<dbReference type="InterPro" id="IPR010237">
    <property type="entry name" value="Pyr-5-nucltdase"/>
</dbReference>
<gene>
    <name evidence="1" type="ORF">B0H67DRAFT_578698</name>
</gene>
<protein>
    <submittedName>
        <fullName evidence="1">HAD-like domain-containing protein</fullName>
    </submittedName>
</protein>
<organism evidence="1 2">
    <name type="scientific">Lasiosphaeris hirsuta</name>
    <dbReference type="NCBI Taxonomy" id="260670"/>
    <lineage>
        <taxon>Eukaryota</taxon>
        <taxon>Fungi</taxon>
        <taxon>Dikarya</taxon>
        <taxon>Ascomycota</taxon>
        <taxon>Pezizomycotina</taxon>
        <taxon>Sordariomycetes</taxon>
        <taxon>Sordariomycetidae</taxon>
        <taxon>Sordariales</taxon>
        <taxon>Lasiosphaeriaceae</taxon>
        <taxon>Lasiosphaeris</taxon>
    </lineage>
</organism>
<dbReference type="PANTHER" id="PTHR47438">
    <property type="entry name" value="PHOSPHATE METABOLISM PROTEIN 8-RELATED"/>
    <property type="match status" value="1"/>
</dbReference>
<dbReference type="GO" id="GO:0008252">
    <property type="term" value="F:nucleotidase activity"/>
    <property type="evidence" value="ECO:0007669"/>
    <property type="project" value="TreeGrafter"/>
</dbReference>